<dbReference type="GO" id="GO:0003676">
    <property type="term" value="F:nucleic acid binding"/>
    <property type="evidence" value="ECO:0007669"/>
    <property type="project" value="InterPro"/>
</dbReference>
<dbReference type="InterPro" id="IPR019844">
    <property type="entry name" value="CSD_CS"/>
</dbReference>
<reference evidence="3 4" key="1">
    <citation type="submission" date="2019-05" db="EMBL/GenBank/DDBJ databases">
        <title>Another draft genome of Portunus trituberculatus and its Hox gene families provides insights of decapod evolution.</title>
        <authorList>
            <person name="Jeong J.-H."/>
            <person name="Song I."/>
            <person name="Kim S."/>
            <person name="Choi T."/>
            <person name="Kim D."/>
            <person name="Ryu S."/>
            <person name="Kim W."/>
        </authorList>
    </citation>
    <scope>NUCLEOTIDE SEQUENCE [LARGE SCALE GENOMIC DNA]</scope>
    <source>
        <tissue evidence="3">Muscle</tissue>
    </source>
</reference>
<gene>
    <name evidence="3" type="primary">cspE_1</name>
    <name evidence="3" type="ORF">E2C01_050738</name>
</gene>
<dbReference type="EMBL" id="VSRR010014237">
    <property type="protein sequence ID" value="MPC56772.1"/>
    <property type="molecule type" value="Genomic_DNA"/>
</dbReference>
<dbReference type="InterPro" id="IPR012340">
    <property type="entry name" value="NA-bd_OB-fold"/>
</dbReference>
<comment type="caution">
    <text evidence="3">The sequence shown here is derived from an EMBL/GenBank/DDBJ whole genome shotgun (WGS) entry which is preliminary data.</text>
</comment>
<keyword evidence="4" id="KW-1185">Reference proteome</keyword>
<evidence type="ECO:0000313" key="4">
    <source>
        <dbReference type="Proteomes" id="UP000324222"/>
    </source>
</evidence>
<dbReference type="InterPro" id="IPR011129">
    <property type="entry name" value="CSD"/>
</dbReference>
<dbReference type="SMART" id="SM00357">
    <property type="entry name" value="CSP"/>
    <property type="match status" value="1"/>
</dbReference>
<sequence>MPIPDHHQGIVKWYNAKAGYGFITDQRTGRDVFVHATGLSRSLKETLPTEGDIVLRKLCEGVKSPEARYVAWDGPPYRQSTKKKTKTKIPHRTDEKDV</sequence>
<dbReference type="InterPro" id="IPR002059">
    <property type="entry name" value="CSP_DNA-bd"/>
</dbReference>
<feature type="domain" description="CSD" evidence="2">
    <location>
        <begin position="6"/>
        <end position="72"/>
    </location>
</feature>
<dbReference type="Pfam" id="PF00313">
    <property type="entry name" value="CSD"/>
    <property type="match status" value="1"/>
</dbReference>
<evidence type="ECO:0000256" key="1">
    <source>
        <dbReference type="SAM" id="MobiDB-lite"/>
    </source>
</evidence>
<accession>A0A5B7GCW6</accession>
<dbReference type="OrthoDB" id="203339at2759"/>
<dbReference type="Gene3D" id="2.40.50.140">
    <property type="entry name" value="Nucleic acid-binding proteins"/>
    <property type="match status" value="1"/>
</dbReference>
<proteinExistence type="predicted"/>
<feature type="compositionally biased region" description="Basic residues" evidence="1">
    <location>
        <begin position="80"/>
        <end position="90"/>
    </location>
</feature>
<protein>
    <submittedName>
        <fullName evidence="3">Cold shock-like protein CspE</fullName>
    </submittedName>
</protein>
<dbReference type="SUPFAM" id="SSF50249">
    <property type="entry name" value="Nucleic acid-binding proteins"/>
    <property type="match status" value="1"/>
</dbReference>
<name>A0A5B7GCW6_PORTR</name>
<dbReference type="CDD" id="cd04458">
    <property type="entry name" value="CSP_CDS"/>
    <property type="match status" value="1"/>
</dbReference>
<dbReference type="PROSITE" id="PS00352">
    <property type="entry name" value="CSD_1"/>
    <property type="match status" value="1"/>
</dbReference>
<dbReference type="InterPro" id="IPR050181">
    <property type="entry name" value="Cold_shock_domain"/>
</dbReference>
<dbReference type="AlphaFoldDB" id="A0A5B7GCW6"/>
<dbReference type="Proteomes" id="UP000324222">
    <property type="component" value="Unassembled WGS sequence"/>
</dbReference>
<evidence type="ECO:0000259" key="2">
    <source>
        <dbReference type="PROSITE" id="PS51857"/>
    </source>
</evidence>
<dbReference type="PROSITE" id="PS51857">
    <property type="entry name" value="CSD_2"/>
    <property type="match status" value="1"/>
</dbReference>
<dbReference type="PRINTS" id="PR00050">
    <property type="entry name" value="COLDSHOCK"/>
</dbReference>
<dbReference type="PANTHER" id="PTHR11544">
    <property type="entry name" value="COLD SHOCK DOMAIN CONTAINING PROTEINS"/>
    <property type="match status" value="1"/>
</dbReference>
<evidence type="ECO:0000313" key="3">
    <source>
        <dbReference type="EMBL" id="MPC56772.1"/>
    </source>
</evidence>
<feature type="region of interest" description="Disordered" evidence="1">
    <location>
        <begin position="73"/>
        <end position="98"/>
    </location>
</feature>
<organism evidence="3 4">
    <name type="scientific">Portunus trituberculatus</name>
    <name type="common">Swimming crab</name>
    <name type="synonym">Neptunus trituberculatus</name>
    <dbReference type="NCBI Taxonomy" id="210409"/>
    <lineage>
        <taxon>Eukaryota</taxon>
        <taxon>Metazoa</taxon>
        <taxon>Ecdysozoa</taxon>
        <taxon>Arthropoda</taxon>
        <taxon>Crustacea</taxon>
        <taxon>Multicrustacea</taxon>
        <taxon>Malacostraca</taxon>
        <taxon>Eumalacostraca</taxon>
        <taxon>Eucarida</taxon>
        <taxon>Decapoda</taxon>
        <taxon>Pleocyemata</taxon>
        <taxon>Brachyura</taxon>
        <taxon>Eubrachyura</taxon>
        <taxon>Portunoidea</taxon>
        <taxon>Portunidae</taxon>
        <taxon>Portuninae</taxon>
        <taxon>Portunus</taxon>
    </lineage>
</organism>